<name>A0A6A5W969_9PLEO</name>
<dbReference type="OrthoDB" id="3759773at2759"/>
<protein>
    <recommendedName>
        <fullName evidence="3">F-box domain-containing protein</fullName>
    </recommendedName>
</protein>
<reference evidence="1" key="1">
    <citation type="journal article" date="2020" name="Stud. Mycol.">
        <title>101 Dothideomycetes genomes: a test case for predicting lifestyles and emergence of pathogens.</title>
        <authorList>
            <person name="Haridas S."/>
            <person name="Albert R."/>
            <person name="Binder M."/>
            <person name="Bloem J."/>
            <person name="Labutti K."/>
            <person name="Salamov A."/>
            <person name="Andreopoulos B."/>
            <person name="Baker S."/>
            <person name="Barry K."/>
            <person name="Bills G."/>
            <person name="Bluhm B."/>
            <person name="Cannon C."/>
            <person name="Castanera R."/>
            <person name="Culley D."/>
            <person name="Daum C."/>
            <person name="Ezra D."/>
            <person name="Gonzalez J."/>
            <person name="Henrissat B."/>
            <person name="Kuo A."/>
            <person name="Liang C."/>
            <person name="Lipzen A."/>
            <person name="Lutzoni F."/>
            <person name="Magnuson J."/>
            <person name="Mondo S."/>
            <person name="Nolan M."/>
            <person name="Ohm R."/>
            <person name="Pangilinan J."/>
            <person name="Park H.-J."/>
            <person name="Ramirez L."/>
            <person name="Alfaro M."/>
            <person name="Sun H."/>
            <person name="Tritt A."/>
            <person name="Yoshinaga Y."/>
            <person name="Zwiers L.-H."/>
            <person name="Turgeon B."/>
            <person name="Goodwin S."/>
            <person name="Spatafora J."/>
            <person name="Crous P."/>
            <person name="Grigoriev I."/>
        </authorList>
    </citation>
    <scope>NUCLEOTIDE SEQUENCE</scope>
    <source>
        <strain evidence="1">CBS 123094</strain>
    </source>
</reference>
<evidence type="ECO:0000313" key="2">
    <source>
        <dbReference type="Proteomes" id="UP000799779"/>
    </source>
</evidence>
<organism evidence="1 2">
    <name type="scientific">Amniculicola lignicola CBS 123094</name>
    <dbReference type="NCBI Taxonomy" id="1392246"/>
    <lineage>
        <taxon>Eukaryota</taxon>
        <taxon>Fungi</taxon>
        <taxon>Dikarya</taxon>
        <taxon>Ascomycota</taxon>
        <taxon>Pezizomycotina</taxon>
        <taxon>Dothideomycetes</taxon>
        <taxon>Pleosporomycetidae</taxon>
        <taxon>Pleosporales</taxon>
        <taxon>Amniculicolaceae</taxon>
        <taxon>Amniculicola</taxon>
    </lineage>
</organism>
<gene>
    <name evidence="1" type="ORF">P154DRAFT_524477</name>
</gene>
<accession>A0A6A5W969</accession>
<sequence>MSFAALPNELLGECFSWVATNEADSSGTRLEKPHIKNLRLVCRRFSEVGSSYLITRLNVALNNRSLRQLERISNHLHFSKSVAKISINASYRERQYALQLSQFAFVAQRKIIGWIGEPRAPSGWSTEAAERTEFDRLDKVHRDIDAEWYKAKQHVFKRENATERQEQLLQAYDTYLQVYKDQESALRDGRLMRGLMAACEKFPKLTTIKFSDGRYKAASIGQGAQVWTEKDVGQPCPKGVAYATPSLNAPAFILLDLFCALSNSNFRPRRFRVDICGAWEFFTQPFTDTQLESIRETISQAEHIDLRLKDFYRPFNATSNDQQGNLRAFTSAYLGSPRLKHLTLYFDPELEYLMDTLSIGTAIALPMHSPKLESITCQAAMSFTELQLFVSSIKDTLRSLDLKDVSLSSGTWTQALEELRQFEKLEAVQLTFAEAIFDWSVVGEVTVLTRAMRERIHDYILRRTGICPIDDDWVPPDRNG</sequence>
<proteinExistence type="predicted"/>
<dbReference type="Proteomes" id="UP000799779">
    <property type="component" value="Unassembled WGS sequence"/>
</dbReference>
<dbReference type="AlphaFoldDB" id="A0A6A5W969"/>
<evidence type="ECO:0008006" key="3">
    <source>
        <dbReference type="Google" id="ProtNLM"/>
    </source>
</evidence>
<keyword evidence="2" id="KW-1185">Reference proteome</keyword>
<evidence type="ECO:0000313" key="1">
    <source>
        <dbReference type="EMBL" id="KAF1997937.1"/>
    </source>
</evidence>
<dbReference type="EMBL" id="ML977608">
    <property type="protein sequence ID" value="KAF1997937.1"/>
    <property type="molecule type" value="Genomic_DNA"/>
</dbReference>